<dbReference type="HOGENOM" id="CLU_2717412_0_0_6"/>
<keyword evidence="1" id="KW-1133">Transmembrane helix</keyword>
<feature type="transmembrane region" description="Helical" evidence="1">
    <location>
        <begin position="38"/>
        <end position="57"/>
    </location>
</feature>
<evidence type="ECO:0000313" key="2">
    <source>
        <dbReference type="EMBL" id="CEG56865.1"/>
    </source>
</evidence>
<sequence>MDINVKFTTFRTYYVITASLTASYDMALHVVFVNNLDFLGQKFLLLCGLMFLIYHFINSSVEFQRIRDLIIS</sequence>
<dbReference type="STRING" id="1212491.LFA_1446"/>
<feature type="transmembrane region" description="Helical" evidence="1">
    <location>
        <begin position="12"/>
        <end position="32"/>
    </location>
</feature>
<keyword evidence="3" id="KW-1185">Reference proteome</keyword>
<proteinExistence type="predicted"/>
<dbReference type="KEGG" id="lfa:LFA_1446"/>
<dbReference type="EMBL" id="LN614827">
    <property type="protein sequence ID" value="CEG56865.1"/>
    <property type="molecule type" value="Genomic_DNA"/>
</dbReference>
<keyword evidence="1" id="KW-0472">Membrane</keyword>
<protein>
    <submittedName>
        <fullName evidence="2">Uncharacterized protein</fullName>
    </submittedName>
</protein>
<gene>
    <name evidence="2" type="ORF">LFA_1446</name>
</gene>
<name>A0A098G5U2_9GAMM</name>
<dbReference type="Proteomes" id="UP000032430">
    <property type="component" value="Chromosome I"/>
</dbReference>
<evidence type="ECO:0000256" key="1">
    <source>
        <dbReference type="SAM" id="Phobius"/>
    </source>
</evidence>
<dbReference type="AlphaFoldDB" id="A0A098G5U2"/>
<reference evidence="3" key="1">
    <citation type="submission" date="2014-09" db="EMBL/GenBank/DDBJ databases">
        <authorList>
            <person name="Gomez-Valero L."/>
        </authorList>
    </citation>
    <scope>NUCLEOTIDE SEQUENCE [LARGE SCALE GENOMIC DNA]</scope>
    <source>
        <strain evidence="3">ATCC700992</strain>
    </source>
</reference>
<evidence type="ECO:0000313" key="3">
    <source>
        <dbReference type="Proteomes" id="UP000032430"/>
    </source>
</evidence>
<accession>A0A098G5U2</accession>
<organism evidence="2 3">
    <name type="scientific">Legionella fallonii LLAP-10</name>
    <dbReference type="NCBI Taxonomy" id="1212491"/>
    <lineage>
        <taxon>Bacteria</taxon>
        <taxon>Pseudomonadati</taxon>
        <taxon>Pseudomonadota</taxon>
        <taxon>Gammaproteobacteria</taxon>
        <taxon>Legionellales</taxon>
        <taxon>Legionellaceae</taxon>
        <taxon>Legionella</taxon>
    </lineage>
</organism>
<keyword evidence="1" id="KW-0812">Transmembrane</keyword>